<keyword evidence="2" id="KW-1185">Reference proteome</keyword>
<reference evidence="1" key="2">
    <citation type="submission" date="2020-09" db="EMBL/GenBank/DDBJ databases">
        <authorList>
            <person name="Sun Q."/>
            <person name="Zhou Y."/>
        </authorList>
    </citation>
    <scope>NUCLEOTIDE SEQUENCE</scope>
    <source>
        <strain evidence="1">CGMCC 1.3617</strain>
    </source>
</reference>
<dbReference type="Proteomes" id="UP000661507">
    <property type="component" value="Unassembled WGS sequence"/>
</dbReference>
<comment type="caution">
    <text evidence="1">The sequence shown here is derived from an EMBL/GenBank/DDBJ whole genome shotgun (WGS) entry which is preliminary data.</text>
</comment>
<name>A0A917NQ99_9PROT</name>
<accession>A0A917NQ99</accession>
<reference evidence="1" key="1">
    <citation type="journal article" date="2014" name="Int. J. Syst. Evol. Microbiol.">
        <title>Complete genome sequence of Corynebacterium casei LMG S-19264T (=DSM 44701T), isolated from a smear-ripened cheese.</title>
        <authorList>
            <consortium name="US DOE Joint Genome Institute (JGI-PGF)"/>
            <person name="Walter F."/>
            <person name="Albersmeier A."/>
            <person name="Kalinowski J."/>
            <person name="Ruckert C."/>
        </authorList>
    </citation>
    <scope>NUCLEOTIDE SEQUENCE</scope>
    <source>
        <strain evidence="1">CGMCC 1.3617</strain>
    </source>
</reference>
<gene>
    <name evidence="1" type="ORF">GCM10011320_26860</name>
</gene>
<proteinExistence type="predicted"/>
<organism evidence="1 2">
    <name type="scientific">Neoroseomonas lacus</name>
    <dbReference type="NCBI Taxonomy" id="287609"/>
    <lineage>
        <taxon>Bacteria</taxon>
        <taxon>Pseudomonadati</taxon>
        <taxon>Pseudomonadota</taxon>
        <taxon>Alphaproteobacteria</taxon>
        <taxon>Acetobacterales</taxon>
        <taxon>Acetobacteraceae</taxon>
        <taxon>Neoroseomonas</taxon>
    </lineage>
</organism>
<protein>
    <submittedName>
        <fullName evidence="1">Uncharacterized protein</fullName>
    </submittedName>
</protein>
<sequence length="106" mass="11943">MAFQQETEVRDLAEILRRDRRNGEAALPFGQHQAFRGEAEQGFPQRPDGDAVDLAQTVETKLPAWRQAAEHDIGPDATIRRLPRGFLIVRCWRHDATIGEVPAATQ</sequence>
<evidence type="ECO:0000313" key="2">
    <source>
        <dbReference type="Proteomes" id="UP000661507"/>
    </source>
</evidence>
<evidence type="ECO:0000313" key="1">
    <source>
        <dbReference type="EMBL" id="GGJ18157.1"/>
    </source>
</evidence>
<dbReference type="AlphaFoldDB" id="A0A917NQ99"/>
<dbReference type="EMBL" id="BMKW01000006">
    <property type="protein sequence ID" value="GGJ18157.1"/>
    <property type="molecule type" value="Genomic_DNA"/>
</dbReference>